<dbReference type="InterPro" id="IPR052471">
    <property type="entry name" value="PBI_I9"/>
</dbReference>
<dbReference type="Pfam" id="PF05922">
    <property type="entry name" value="Inhibitor_I9"/>
    <property type="match status" value="1"/>
</dbReference>
<dbReference type="PANTHER" id="PTHR28288:SF2">
    <property type="entry name" value="PROTEASE B INHIBITOR 2"/>
    <property type="match status" value="1"/>
</dbReference>
<dbReference type="InterPro" id="IPR010259">
    <property type="entry name" value="S8pro/Inhibitor_I9"/>
</dbReference>
<dbReference type="FunFam" id="3.30.70.80:FF:000005">
    <property type="entry name" value="Proteinase inhibitor I2B"/>
    <property type="match status" value="1"/>
</dbReference>
<gene>
    <name evidence="3" type="ORF">B0H67DRAFT_581194</name>
</gene>
<organism evidence="3 4">
    <name type="scientific">Lasiosphaeris hirsuta</name>
    <dbReference type="NCBI Taxonomy" id="260670"/>
    <lineage>
        <taxon>Eukaryota</taxon>
        <taxon>Fungi</taxon>
        <taxon>Dikarya</taxon>
        <taxon>Ascomycota</taxon>
        <taxon>Pezizomycotina</taxon>
        <taxon>Sordariomycetes</taxon>
        <taxon>Sordariomycetidae</taxon>
        <taxon>Sordariales</taxon>
        <taxon>Lasiosphaeriaceae</taxon>
        <taxon>Lasiosphaeris</taxon>
    </lineage>
</organism>
<dbReference type="GO" id="GO:0004866">
    <property type="term" value="F:endopeptidase inhibitor activity"/>
    <property type="evidence" value="ECO:0007669"/>
    <property type="project" value="TreeGrafter"/>
</dbReference>
<evidence type="ECO:0000259" key="2">
    <source>
        <dbReference type="Pfam" id="PF05922"/>
    </source>
</evidence>
<dbReference type="EMBL" id="JAUKUA010000004">
    <property type="protein sequence ID" value="KAK0715648.1"/>
    <property type="molecule type" value="Genomic_DNA"/>
</dbReference>
<dbReference type="Gene3D" id="3.30.70.80">
    <property type="entry name" value="Peptidase S8 propeptide/proteinase inhibitor I9"/>
    <property type="match status" value="1"/>
</dbReference>
<dbReference type="SUPFAM" id="SSF54897">
    <property type="entry name" value="Protease propeptides/inhibitors"/>
    <property type="match status" value="1"/>
</dbReference>
<evidence type="ECO:0000313" key="3">
    <source>
        <dbReference type="EMBL" id="KAK0715648.1"/>
    </source>
</evidence>
<evidence type="ECO:0000313" key="4">
    <source>
        <dbReference type="Proteomes" id="UP001172102"/>
    </source>
</evidence>
<dbReference type="AlphaFoldDB" id="A0AA40AH20"/>
<accession>A0AA40AH20</accession>
<feature type="domain" description="Inhibitor I9" evidence="2">
    <location>
        <begin position="3"/>
        <end position="71"/>
    </location>
</feature>
<sequence>MPSYIVTLKNDATDDQIKAAKEDAVKQGGKIGHEYTLIKAFQVIFPEDSVTTFEKHENVKEIEKDAEVKIQ</sequence>
<evidence type="ECO:0000256" key="1">
    <source>
        <dbReference type="ARBA" id="ARBA00038069"/>
    </source>
</evidence>
<dbReference type="Proteomes" id="UP001172102">
    <property type="component" value="Unassembled WGS sequence"/>
</dbReference>
<dbReference type="GO" id="GO:0042144">
    <property type="term" value="P:vacuole fusion, non-autophagic"/>
    <property type="evidence" value="ECO:0007669"/>
    <property type="project" value="TreeGrafter"/>
</dbReference>
<proteinExistence type="inferred from homology"/>
<keyword evidence="4" id="KW-1185">Reference proteome</keyword>
<name>A0AA40AH20_9PEZI</name>
<reference evidence="3" key="1">
    <citation type="submission" date="2023-06" db="EMBL/GenBank/DDBJ databases">
        <title>Genome-scale phylogeny and comparative genomics of the fungal order Sordariales.</title>
        <authorList>
            <consortium name="Lawrence Berkeley National Laboratory"/>
            <person name="Hensen N."/>
            <person name="Bonometti L."/>
            <person name="Westerberg I."/>
            <person name="Brannstrom I.O."/>
            <person name="Guillou S."/>
            <person name="Cros-Aarteil S."/>
            <person name="Calhoun S."/>
            <person name="Haridas S."/>
            <person name="Kuo A."/>
            <person name="Mondo S."/>
            <person name="Pangilinan J."/>
            <person name="Riley R."/>
            <person name="Labutti K."/>
            <person name="Andreopoulos B."/>
            <person name="Lipzen A."/>
            <person name="Chen C."/>
            <person name="Yanf M."/>
            <person name="Daum C."/>
            <person name="Ng V."/>
            <person name="Clum A."/>
            <person name="Steindorff A."/>
            <person name="Ohm R."/>
            <person name="Martin F."/>
            <person name="Silar P."/>
            <person name="Natvig D."/>
            <person name="Lalanne C."/>
            <person name="Gautier V."/>
            <person name="Ament-Velasquez S.L."/>
            <person name="Kruys A."/>
            <person name="Hutchinson M.I."/>
            <person name="Powell A.J."/>
            <person name="Barry K."/>
            <person name="Miller A.N."/>
            <person name="Grigoriev I.V."/>
            <person name="Debuchy R."/>
            <person name="Gladieux P."/>
            <person name="Thoren M.H."/>
            <person name="Johannesson H."/>
        </authorList>
    </citation>
    <scope>NUCLEOTIDE SEQUENCE</scope>
    <source>
        <strain evidence="3">SMH4607-1</strain>
    </source>
</reference>
<dbReference type="InterPro" id="IPR037045">
    <property type="entry name" value="S8pro/Inhibitor_I9_sf"/>
</dbReference>
<protein>
    <submittedName>
        <fullName evidence="3">Peptidase inhibitor I9</fullName>
    </submittedName>
</protein>
<comment type="caution">
    <text evidence="3">The sequence shown here is derived from an EMBL/GenBank/DDBJ whole genome shotgun (WGS) entry which is preliminary data.</text>
</comment>
<comment type="similarity">
    <text evidence="1">Belongs to the protease inhibitor I9 family.</text>
</comment>
<dbReference type="PANTHER" id="PTHR28288">
    <property type="entry name" value="PROTEASE B INHIBITOR 2"/>
    <property type="match status" value="1"/>
</dbReference>